<evidence type="ECO:0000313" key="1">
    <source>
        <dbReference type="EMBL" id="UYV65730.1"/>
    </source>
</evidence>
<organism evidence="1 2">
    <name type="scientific">Cordylochernes scorpioides</name>
    <dbReference type="NCBI Taxonomy" id="51811"/>
    <lineage>
        <taxon>Eukaryota</taxon>
        <taxon>Metazoa</taxon>
        <taxon>Ecdysozoa</taxon>
        <taxon>Arthropoda</taxon>
        <taxon>Chelicerata</taxon>
        <taxon>Arachnida</taxon>
        <taxon>Pseudoscorpiones</taxon>
        <taxon>Cheliferoidea</taxon>
        <taxon>Chernetidae</taxon>
        <taxon>Cordylochernes</taxon>
    </lineage>
</organism>
<dbReference type="EMBL" id="CP092865">
    <property type="protein sequence ID" value="UYV65730.1"/>
    <property type="molecule type" value="Genomic_DNA"/>
</dbReference>
<evidence type="ECO:0000313" key="2">
    <source>
        <dbReference type="Proteomes" id="UP001235939"/>
    </source>
</evidence>
<reference evidence="1 2" key="1">
    <citation type="submission" date="2022-01" db="EMBL/GenBank/DDBJ databases">
        <title>A chromosomal length assembly of Cordylochernes scorpioides.</title>
        <authorList>
            <person name="Zeh D."/>
            <person name="Zeh J."/>
        </authorList>
    </citation>
    <scope>NUCLEOTIDE SEQUENCE [LARGE SCALE GENOMIC DNA]</scope>
    <source>
        <strain evidence="1">IN4F17</strain>
        <tissue evidence="1">Whole Body</tissue>
    </source>
</reference>
<proteinExistence type="predicted"/>
<sequence>MSPDLCGYWTPSLQPSQPPQEAVPSLYGMFVFVAVFGRELSEQFTPGQQAAPSLVLQCIQELELRAQQRPGQ</sequence>
<dbReference type="Proteomes" id="UP001235939">
    <property type="component" value="Chromosome 03"/>
</dbReference>
<protein>
    <submittedName>
        <fullName evidence="1">Uncharacterized protein</fullName>
    </submittedName>
</protein>
<keyword evidence="2" id="KW-1185">Reference proteome</keyword>
<name>A0ABY6KEX3_9ARAC</name>
<gene>
    <name evidence="1" type="ORF">LAZ67_3005258</name>
</gene>
<accession>A0ABY6KEX3</accession>